<dbReference type="Proteomes" id="UP000744676">
    <property type="component" value="Unassembled WGS sequence"/>
</dbReference>
<proteinExistence type="predicted"/>
<comment type="caution">
    <text evidence="1">The sequence shown here is derived from an EMBL/GenBank/DDBJ whole genome shotgun (WGS) entry which is preliminary data.</text>
</comment>
<gene>
    <name evidence="1" type="ORF">D0Z00_000563</name>
</gene>
<organism evidence="1 2">
    <name type="scientific">Geotrichum galactomycetum</name>
    <dbReference type="NCBI Taxonomy" id="27317"/>
    <lineage>
        <taxon>Eukaryota</taxon>
        <taxon>Fungi</taxon>
        <taxon>Dikarya</taxon>
        <taxon>Ascomycota</taxon>
        <taxon>Saccharomycotina</taxon>
        <taxon>Dipodascomycetes</taxon>
        <taxon>Dipodascales</taxon>
        <taxon>Dipodascaceae</taxon>
        <taxon>Geotrichum</taxon>
    </lineage>
</organism>
<reference evidence="1 2" key="1">
    <citation type="journal article" date="2020" name="Front. Microbiol.">
        <title>Phenotypic and Genetic Characterization of the Cheese Ripening Yeast Geotrichum candidum.</title>
        <authorList>
            <person name="Perkins V."/>
            <person name="Vignola S."/>
            <person name="Lessard M.H."/>
            <person name="Plante P.L."/>
            <person name="Corbeil J."/>
            <person name="Dugat-Bony E."/>
            <person name="Frenette M."/>
            <person name="Labrie S."/>
        </authorList>
    </citation>
    <scope>NUCLEOTIDE SEQUENCE [LARGE SCALE GENOMIC DNA]</scope>
    <source>
        <strain evidence="1 2">LMA-1147</strain>
    </source>
</reference>
<evidence type="ECO:0000313" key="2">
    <source>
        <dbReference type="Proteomes" id="UP000744676"/>
    </source>
</evidence>
<evidence type="ECO:0000313" key="1">
    <source>
        <dbReference type="EMBL" id="KAF5101908.1"/>
    </source>
</evidence>
<sequence>MSASEEYGLQNQSSVDPILKKPTTTQPETPITVEPFRKADLQVSYAHELEVPDNGWYGSFVNGCGTICGGFGTIPCCFCFPNPFKSVSQGNVGLVTRFGQFYKSVDPGLVKVNPLSEKLFLVDVRIQVLDVPSQVSMTKDNVNINLSSVLYYHITSPHKSKFAVKNVIQALEERTQTTLRLVIGARTLQDIIERREEVAASIQEIIDETATSWGVKVESILIKDIILSHELQDSLAQAAKSKRAGESKIITARAEVESAKLMRRAADILASKAAMQIRYLEAMQQMARQANSKVIFMPSANALETIAAQNGEGSSSNPAALTADEAAYAAATSGGGGYEGFGTEQQIAQQMALQELQSDVPTTH</sequence>
<name>A0ACB6V975_9ASCO</name>
<keyword evidence="2" id="KW-1185">Reference proteome</keyword>
<accession>A0ACB6V975</accession>
<protein>
    <submittedName>
        <fullName evidence="1">Uncharacterized protein</fullName>
    </submittedName>
</protein>
<dbReference type="EMBL" id="QVQA01000008">
    <property type="protein sequence ID" value="KAF5101908.1"/>
    <property type="molecule type" value="Genomic_DNA"/>
</dbReference>